<comment type="caution">
    <text evidence="1">The sequence shown here is derived from an EMBL/GenBank/DDBJ whole genome shotgun (WGS) entry which is preliminary data.</text>
</comment>
<reference evidence="1" key="1">
    <citation type="journal article" date="2022" name="Int. J. Mol. Sci.">
        <title>Draft Genome of Tanacetum Coccineum: Genomic Comparison of Closely Related Tanacetum-Family Plants.</title>
        <authorList>
            <person name="Yamashiro T."/>
            <person name="Shiraishi A."/>
            <person name="Nakayama K."/>
            <person name="Satake H."/>
        </authorList>
    </citation>
    <scope>NUCLEOTIDE SEQUENCE</scope>
</reference>
<gene>
    <name evidence="1" type="ORF">Tco_0955730</name>
</gene>
<name>A0ABQ5E823_9ASTR</name>
<protein>
    <submittedName>
        <fullName evidence="1">Uncharacterized protein</fullName>
    </submittedName>
</protein>
<organism evidence="1 2">
    <name type="scientific">Tanacetum coccineum</name>
    <dbReference type="NCBI Taxonomy" id="301880"/>
    <lineage>
        <taxon>Eukaryota</taxon>
        <taxon>Viridiplantae</taxon>
        <taxon>Streptophyta</taxon>
        <taxon>Embryophyta</taxon>
        <taxon>Tracheophyta</taxon>
        <taxon>Spermatophyta</taxon>
        <taxon>Magnoliopsida</taxon>
        <taxon>eudicotyledons</taxon>
        <taxon>Gunneridae</taxon>
        <taxon>Pentapetalae</taxon>
        <taxon>asterids</taxon>
        <taxon>campanulids</taxon>
        <taxon>Asterales</taxon>
        <taxon>Asteraceae</taxon>
        <taxon>Asteroideae</taxon>
        <taxon>Anthemideae</taxon>
        <taxon>Anthemidinae</taxon>
        <taxon>Tanacetum</taxon>
    </lineage>
</organism>
<dbReference type="Proteomes" id="UP001151760">
    <property type="component" value="Unassembled WGS sequence"/>
</dbReference>
<dbReference type="EMBL" id="BQNB010016033">
    <property type="protein sequence ID" value="GJT47015.1"/>
    <property type="molecule type" value="Genomic_DNA"/>
</dbReference>
<sequence>MSSPIRFKLPLSQWCLIIGWDGGRYRCNRMLSSMRASMVAAVGSCFMNSLRAYRAFSSKISEESSSLASLILRPHCWDPLQDPHPHPHRQSPALGEAYLIGDLRQTVILMMGLVLWVFLAQELIYLVHDHTQLNGSGTGQVDSDVQPLLGNLLVKGLHI</sequence>
<evidence type="ECO:0000313" key="1">
    <source>
        <dbReference type="EMBL" id="GJT47015.1"/>
    </source>
</evidence>
<evidence type="ECO:0000313" key="2">
    <source>
        <dbReference type="Proteomes" id="UP001151760"/>
    </source>
</evidence>
<keyword evidence="2" id="KW-1185">Reference proteome</keyword>
<reference evidence="1" key="2">
    <citation type="submission" date="2022-01" db="EMBL/GenBank/DDBJ databases">
        <authorList>
            <person name="Yamashiro T."/>
            <person name="Shiraishi A."/>
            <person name="Satake H."/>
            <person name="Nakayama K."/>
        </authorList>
    </citation>
    <scope>NUCLEOTIDE SEQUENCE</scope>
</reference>
<accession>A0ABQ5E823</accession>
<proteinExistence type="predicted"/>